<dbReference type="Proteomes" id="UP000317835">
    <property type="component" value="Chromosome"/>
</dbReference>
<dbReference type="Gene3D" id="3.30.360.10">
    <property type="entry name" value="Dihydrodipicolinate Reductase, domain 2"/>
    <property type="match status" value="1"/>
</dbReference>
<dbReference type="InterPro" id="IPR050463">
    <property type="entry name" value="Gfo/Idh/MocA_oxidrdct_glycsds"/>
</dbReference>
<sequence>MTPSNAQGSSRRSFMKQAGAVSAASALAGVYVPPVHAGEQNTIKVALVGCGGRGTGAAANALSVENGPIKLVAMADVFQDKMDGSVTYLEEKFSSQMDVPEERRFIGFDGYREAIDCLDPGDVVIFTTPPAFRWPMFQYAIEKGINTFMEKPVTVDGPTTRRMIELGERAKEKNLKVGVGLMCRHCDARKELHQRIKDGEIGDLHTLRSYRQVGGGGLIGPNDGDMSELLYQIRNFHGFMWASGGVIMDYMIHNIDESCWMKDAWPVTAQAQGARLYRGDKVDQNFDNYSIEYTFDDGTKLFVYTRNVPRCHQEFASYAHGTKGSAVISTSSHTPAKCRIYPDQRIDQGEPTWAFPQPEPNPYQLEWDHLISAIRNDEPWNEVRRGAEASLVTAMGRMAAHTGRVVTFDEMLNHEHEFAPEVDSFTMDSPAPLQLLASGIYPQPEPGRLRDREF</sequence>
<dbReference type="Gene3D" id="3.40.50.720">
    <property type="entry name" value="NAD(P)-binding Rossmann-like Domain"/>
    <property type="match status" value="1"/>
</dbReference>
<dbReference type="AlphaFoldDB" id="A0A518H2J2"/>
<dbReference type="PANTHER" id="PTHR43818">
    <property type="entry name" value="BCDNA.GH03377"/>
    <property type="match status" value="1"/>
</dbReference>
<keyword evidence="2" id="KW-0560">Oxidoreductase</keyword>
<dbReference type="InterPro" id="IPR006311">
    <property type="entry name" value="TAT_signal"/>
</dbReference>
<proteinExistence type="predicted"/>
<evidence type="ECO:0000313" key="2">
    <source>
        <dbReference type="EMBL" id="QDV35033.1"/>
    </source>
</evidence>
<dbReference type="OrthoDB" id="253515at2"/>
<dbReference type="InterPro" id="IPR019546">
    <property type="entry name" value="TAT_signal_bac_arc"/>
</dbReference>
<dbReference type="EMBL" id="CP036426">
    <property type="protein sequence ID" value="QDV35033.1"/>
    <property type="molecule type" value="Genomic_DNA"/>
</dbReference>
<dbReference type="SUPFAM" id="SSF51735">
    <property type="entry name" value="NAD(P)-binding Rossmann-fold domains"/>
    <property type="match status" value="1"/>
</dbReference>
<dbReference type="KEGG" id="tpla:ElP_29310"/>
<dbReference type="SUPFAM" id="SSF55347">
    <property type="entry name" value="Glyceraldehyde-3-phosphate dehydrogenase-like, C-terminal domain"/>
    <property type="match status" value="1"/>
</dbReference>
<dbReference type="NCBIfam" id="TIGR01409">
    <property type="entry name" value="TAT_signal_seq"/>
    <property type="match status" value="1"/>
</dbReference>
<feature type="domain" description="GFO/IDH/MocA-like oxidoreductase" evidence="1">
    <location>
        <begin position="191"/>
        <end position="326"/>
    </location>
</feature>
<organism evidence="2 3">
    <name type="scientific">Tautonia plasticadhaerens</name>
    <dbReference type="NCBI Taxonomy" id="2527974"/>
    <lineage>
        <taxon>Bacteria</taxon>
        <taxon>Pseudomonadati</taxon>
        <taxon>Planctomycetota</taxon>
        <taxon>Planctomycetia</taxon>
        <taxon>Isosphaerales</taxon>
        <taxon>Isosphaeraceae</taxon>
        <taxon>Tautonia</taxon>
    </lineage>
</organism>
<dbReference type="Pfam" id="PF22725">
    <property type="entry name" value="GFO_IDH_MocA_C3"/>
    <property type="match status" value="1"/>
</dbReference>
<dbReference type="PROSITE" id="PS51318">
    <property type="entry name" value="TAT"/>
    <property type="match status" value="1"/>
</dbReference>
<dbReference type="RefSeq" id="WP_145270345.1">
    <property type="nucleotide sequence ID" value="NZ_CP036426.1"/>
</dbReference>
<dbReference type="GO" id="GO:0050112">
    <property type="term" value="F:inositol 2-dehydrogenase (NAD+) activity"/>
    <property type="evidence" value="ECO:0007669"/>
    <property type="project" value="UniProtKB-EC"/>
</dbReference>
<dbReference type="InterPro" id="IPR055170">
    <property type="entry name" value="GFO_IDH_MocA-like_dom"/>
</dbReference>
<gene>
    <name evidence="2" type="primary">iolG_8</name>
    <name evidence="2" type="ORF">ElP_29310</name>
</gene>
<dbReference type="InterPro" id="IPR036291">
    <property type="entry name" value="NAD(P)-bd_dom_sf"/>
</dbReference>
<protein>
    <submittedName>
        <fullName evidence="2">Inositol 2-dehydrogenase/D-chiro-inositol 3-dehydrogenase</fullName>
        <ecNumber evidence="2">1.1.1.18</ecNumber>
    </submittedName>
</protein>
<accession>A0A518H2J2</accession>
<keyword evidence="3" id="KW-1185">Reference proteome</keyword>
<reference evidence="2 3" key="1">
    <citation type="submission" date="2019-02" db="EMBL/GenBank/DDBJ databases">
        <title>Deep-cultivation of Planctomycetes and their phenomic and genomic characterization uncovers novel biology.</title>
        <authorList>
            <person name="Wiegand S."/>
            <person name="Jogler M."/>
            <person name="Boedeker C."/>
            <person name="Pinto D."/>
            <person name="Vollmers J."/>
            <person name="Rivas-Marin E."/>
            <person name="Kohn T."/>
            <person name="Peeters S.H."/>
            <person name="Heuer A."/>
            <person name="Rast P."/>
            <person name="Oberbeckmann S."/>
            <person name="Bunk B."/>
            <person name="Jeske O."/>
            <person name="Meyerdierks A."/>
            <person name="Storesund J.E."/>
            <person name="Kallscheuer N."/>
            <person name="Luecker S."/>
            <person name="Lage O.M."/>
            <person name="Pohl T."/>
            <person name="Merkel B.J."/>
            <person name="Hornburger P."/>
            <person name="Mueller R.-W."/>
            <person name="Bruemmer F."/>
            <person name="Labrenz M."/>
            <person name="Spormann A.M."/>
            <person name="Op den Camp H."/>
            <person name="Overmann J."/>
            <person name="Amann R."/>
            <person name="Jetten M.S.M."/>
            <person name="Mascher T."/>
            <person name="Medema M.H."/>
            <person name="Devos D.P."/>
            <person name="Kaster A.-K."/>
            <person name="Ovreas L."/>
            <person name="Rohde M."/>
            <person name="Galperin M.Y."/>
            <person name="Jogler C."/>
        </authorList>
    </citation>
    <scope>NUCLEOTIDE SEQUENCE [LARGE SCALE GENOMIC DNA]</scope>
    <source>
        <strain evidence="2 3">ElP</strain>
    </source>
</reference>
<evidence type="ECO:0000259" key="1">
    <source>
        <dbReference type="Pfam" id="PF22725"/>
    </source>
</evidence>
<name>A0A518H2J2_9BACT</name>
<evidence type="ECO:0000313" key="3">
    <source>
        <dbReference type="Proteomes" id="UP000317835"/>
    </source>
</evidence>
<dbReference type="PANTHER" id="PTHR43818:SF5">
    <property type="entry name" value="OXIDOREDUCTASE FAMILY PROTEIN"/>
    <property type="match status" value="1"/>
</dbReference>
<dbReference type="EC" id="1.1.1.18" evidence="2"/>